<dbReference type="Pfam" id="PF02498">
    <property type="entry name" value="Bro-N"/>
    <property type="match status" value="1"/>
</dbReference>
<proteinExistence type="predicted"/>
<organism evidence="2 4">
    <name type="scientific">Bacteroides xylanisolvens</name>
    <dbReference type="NCBI Taxonomy" id="371601"/>
    <lineage>
        <taxon>Bacteria</taxon>
        <taxon>Pseudomonadati</taxon>
        <taxon>Bacteroidota</taxon>
        <taxon>Bacteroidia</taxon>
        <taxon>Bacteroidales</taxon>
        <taxon>Bacteroidaceae</taxon>
        <taxon>Bacteroides</taxon>
    </lineage>
</organism>
<accession>A0A4Q5DEH7</accession>
<dbReference type="AlphaFoldDB" id="A0A4Q5DEH7"/>
<evidence type="ECO:0000313" key="2">
    <source>
        <dbReference type="EMBL" id="KAB6084183.1"/>
    </source>
</evidence>
<evidence type="ECO:0000313" key="3">
    <source>
        <dbReference type="EMBL" id="MCA4704004.1"/>
    </source>
</evidence>
<feature type="domain" description="Bro-N" evidence="1">
    <location>
        <begin position="14"/>
        <end position="113"/>
    </location>
</feature>
<dbReference type="Proteomes" id="UP000474077">
    <property type="component" value="Unassembled WGS sequence"/>
</dbReference>
<protein>
    <submittedName>
        <fullName evidence="2">Bro-N domain-containing protein</fullName>
    </submittedName>
</protein>
<dbReference type="SMART" id="SM01040">
    <property type="entry name" value="Bro-N"/>
    <property type="match status" value="1"/>
</dbReference>
<reference evidence="2 4" key="1">
    <citation type="journal article" date="2019" name="Nat. Med.">
        <title>A library of human gut bacterial isolates paired with longitudinal multiomics data enables mechanistic microbiome research.</title>
        <authorList>
            <person name="Poyet M."/>
            <person name="Groussin M."/>
            <person name="Gibbons S.M."/>
            <person name="Avila-Pacheco J."/>
            <person name="Jiang X."/>
            <person name="Kearney S.M."/>
            <person name="Perrotta A.R."/>
            <person name="Berdy B."/>
            <person name="Zhao S."/>
            <person name="Lieberman T.D."/>
            <person name="Swanson P.K."/>
            <person name="Smith M."/>
            <person name="Roesemann S."/>
            <person name="Alexander J.E."/>
            <person name="Rich S.A."/>
            <person name="Livny J."/>
            <person name="Vlamakis H."/>
            <person name="Clish C."/>
            <person name="Bullock K."/>
            <person name="Deik A."/>
            <person name="Scott J."/>
            <person name="Pierce K.A."/>
            <person name="Xavier R.J."/>
            <person name="Alm E.J."/>
        </authorList>
    </citation>
    <scope>NUCLEOTIDE SEQUENCE [LARGE SCALE GENOMIC DNA]</scope>
    <source>
        <strain evidence="2 4">BIOML-A73</strain>
    </source>
</reference>
<name>A0A4Q5DEH7_9BACE</name>
<gene>
    <name evidence="2" type="ORF">GA560_07855</name>
    <name evidence="3" type="ORF">LD004_10270</name>
</gene>
<evidence type="ECO:0000259" key="1">
    <source>
        <dbReference type="SMART" id="SM01040"/>
    </source>
</evidence>
<dbReference type="InterPro" id="IPR003497">
    <property type="entry name" value="BRO_N_domain"/>
</dbReference>
<comment type="caution">
    <text evidence="2">The sequence shown here is derived from an EMBL/GenBank/DDBJ whole genome shotgun (WGS) entry which is preliminary data.</text>
</comment>
<dbReference type="RefSeq" id="WP_151922061.1">
    <property type="nucleotide sequence ID" value="NZ_AP031409.1"/>
</dbReference>
<dbReference type="Proteomes" id="UP001198461">
    <property type="component" value="Unassembled WGS sequence"/>
</dbReference>
<dbReference type="EMBL" id="JAIWYE010000019">
    <property type="protein sequence ID" value="MCA4704004.1"/>
    <property type="molecule type" value="Genomic_DNA"/>
</dbReference>
<evidence type="ECO:0000313" key="4">
    <source>
        <dbReference type="Proteomes" id="UP000474077"/>
    </source>
</evidence>
<reference evidence="3" key="2">
    <citation type="submission" date="2023-08" db="EMBL/GenBank/DDBJ databases">
        <title>Mucin Metabolism Genes Underlie the Key Renovations of Bacteroides xylanisolvens Genomes in Captive Great Apes.</title>
        <authorList>
            <person name="Nishida A.H."/>
        </authorList>
    </citation>
    <scope>NUCLEOTIDE SEQUENCE</scope>
    <source>
        <strain evidence="3">P13.H9</strain>
    </source>
</reference>
<dbReference type="EMBL" id="WDER01000016">
    <property type="protein sequence ID" value="KAB6084183.1"/>
    <property type="molecule type" value="Genomic_DNA"/>
</dbReference>
<sequence>MTKQQALKLFEERGVRTVWDDEQEKWYFSIVDVVAVLTDSSNPQTYWRVLKKRLLAEGNETVTNCNGLKMQAADGKMRLTDVADTEQLLRLIQSIPSLKAEPFKLWMAKVASERLNQIQDPELSIDQALMDYKRMGYSDSWINQRLKSIEIRKDLTDEWKKHGLQEGVQFATLTDIIYQTWSDMTSKEYKQFKGLKKENLRDNMTNKELVLNMLAELSTKEISEISDPETFNDHMDIAQQGGEVARNARLELEAKTGKRVISPLNAKSGILLKGKSENISKEGSEDELKD</sequence>